<keyword evidence="4 5" id="KW-0539">Nucleus</keyword>
<feature type="compositionally biased region" description="Low complexity" evidence="7">
    <location>
        <begin position="136"/>
        <end position="153"/>
    </location>
</feature>
<dbReference type="InterPro" id="IPR050453">
    <property type="entry name" value="LIM_Homeobox_TF"/>
</dbReference>
<feature type="non-terminal residue" evidence="9">
    <location>
        <position position="1"/>
    </location>
</feature>
<protein>
    <recommendedName>
        <fullName evidence="8">Homeobox domain-containing protein</fullName>
    </recommendedName>
</protein>
<evidence type="ECO:0000256" key="6">
    <source>
        <dbReference type="RuleBase" id="RU000682"/>
    </source>
</evidence>
<gene>
    <name evidence="9" type="ORF">B7463_g491</name>
</gene>
<dbReference type="OMA" id="HMIRPLM"/>
<dbReference type="Pfam" id="PF00046">
    <property type="entry name" value="Homeodomain"/>
    <property type="match status" value="1"/>
</dbReference>
<dbReference type="InterPro" id="IPR009057">
    <property type="entry name" value="Homeodomain-like_sf"/>
</dbReference>
<evidence type="ECO:0000313" key="10">
    <source>
        <dbReference type="Proteomes" id="UP000258309"/>
    </source>
</evidence>
<evidence type="ECO:0000259" key="8">
    <source>
        <dbReference type="PROSITE" id="PS50071"/>
    </source>
</evidence>
<evidence type="ECO:0000256" key="3">
    <source>
        <dbReference type="ARBA" id="ARBA00023155"/>
    </source>
</evidence>
<feature type="compositionally biased region" description="Acidic residues" evidence="7">
    <location>
        <begin position="173"/>
        <end position="190"/>
    </location>
</feature>
<dbReference type="PANTHER" id="PTHR24208">
    <property type="entry name" value="LIM/HOMEOBOX PROTEIN LHX"/>
    <property type="match status" value="1"/>
</dbReference>
<evidence type="ECO:0000256" key="2">
    <source>
        <dbReference type="ARBA" id="ARBA00023125"/>
    </source>
</evidence>
<evidence type="ECO:0000256" key="5">
    <source>
        <dbReference type="PROSITE-ProRule" id="PRU00108"/>
    </source>
</evidence>
<proteinExistence type="predicted"/>
<feature type="domain" description="Homeobox" evidence="8">
    <location>
        <begin position="203"/>
        <end position="264"/>
    </location>
</feature>
<dbReference type="SMART" id="SM00389">
    <property type="entry name" value="HOX"/>
    <property type="match status" value="1"/>
</dbReference>
<evidence type="ECO:0000256" key="7">
    <source>
        <dbReference type="SAM" id="MobiDB-lite"/>
    </source>
</evidence>
<feature type="compositionally biased region" description="Low complexity" evidence="7">
    <location>
        <begin position="482"/>
        <end position="506"/>
    </location>
</feature>
<dbReference type="GO" id="GO:0005634">
    <property type="term" value="C:nucleus"/>
    <property type="evidence" value="ECO:0007669"/>
    <property type="project" value="UniProtKB-SubCell"/>
</dbReference>
<organism evidence="9 10">
    <name type="scientific">Scytalidium lignicola</name>
    <name type="common">Hyphomycete</name>
    <dbReference type="NCBI Taxonomy" id="5539"/>
    <lineage>
        <taxon>Eukaryota</taxon>
        <taxon>Fungi</taxon>
        <taxon>Dikarya</taxon>
        <taxon>Ascomycota</taxon>
        <taxon>Pezizomycotina</taxon>
        <taxon>Leotiomycetes</taxon>
        <taxon>Leotiomycetes incertae sedis</taxon>
        <taxon>Scytalidium</taxon>
    </lineage>
</organism>
<dbReference type="EMBL" id="NCSJ02000004">
    <property type="protein sequence ID" value="RFU35854.1"/>
    <property type="molecule type" value="Genomic_DNA"/>
</dbReference>
<feature type="compositionally biased region" description="Polar residues" evidence="7">
    <location>
        <begin position="464"/>
        <end position="478"/>
    </location>
</feature>
<name>A0A3E2HR67_SCYLI</name>
<dbReference type="PROSITE" id="PS50071">
    <property type="entry name" value="HOMEOBOX_2"/>
    <property type="match status" value="1"/>
</dbReference>
<feature type="region of interest" description="Disordered" evidence="7">
    <location>
        <begin position="328"/>
        <end position="349"/>
    </location>
</feature>
<comment type="subcellular location">
    <subcellularLocation>
        <location evidence="1 5 6">Nucleus</location>
    </subcellularLocation>
</comment>
<feature type="region of interest" description="Disordered" evidence="7">
    <location>
        <begin position="464"/>
        <end position="506"/>
    </location>
</feature>
<dbReference type="Proteomes" id="UP000258309">
    <property type="component" value="Unassembled WGS sequence"/>
</dbReference>
<evidence type="ECO:0000256" key="1">
    <source>
        <dbReference type="ARBA" id="ARBA00004123"/>
    </source>
</evidence>
<dbReference type="CDD" id="cd00086">
    <property type="entry name" value="homeodomain"/>
    <property type="match status" value="1"/>
</dbReference>
<keyword evidence="10" id="KW-1185">Reference proteome</keyword>
<keyword evidence="2 5" id="KW-0238">DNA-binding</keyword>
<dbReference type="GO" id="GO:0000977">
    <property type="term" value="F:RNA polymerase II transcription regulatory region sequence-specific DNA binding"/>
    <property type="evidence" value="ECO:0007669"/>
    <property type="project" value="TreeGrafter"/>
</dbReference>
<feature type="compositionally biased region" description="Basic and acidic residues" evidence="7">
    <location>
        <begin position="117"/>
        <end position="130"/>
    </location>
</feature>
<dbReference type="Gene3D" id="1.10.10.60">
    <property type="entry name" value="Homeodomain-like"/>
    <property type="match status" value="1"/>
</dbReference>
<reference evidence="9 10" key="1">
    <citation type="submission" date="2018-05" db="EMBL/GenBank/DDBJ databases">
        <title>Draft genome sequence of Scytalidium lignicola DSM 105466, a ubiquitous saprotrophic fungus.</title>
        <authorList>
            <person name="Buettner E."/>
            <person name="Gebauer A.M."/>
            <person name="Hofrichter M."/>
            <person name="Liers C."/>
            <person name="Kellner H."/>
        </authorList>
    </citation>
    <scope>NUCLEOTIDE SEQUENCE [LARGE SCALE GENOMIC DNA]</scope>
    <source>
        <strain evidence="9 10">DSM 105466</strain>
    </source>
</reference>
<dbReference type="GO" id="GO:0000981">
    <property type="term" value="F:DNA-binding transcription factor activity, RNA polymerase II-specific"/>
    <property type="evidence" value="ECO:0007669"/>
    <property type="project" value="TreeGrafter"/>
</dbReference>
<dbReference type="OrthoDB" id="6159439at2759"/>
<dbReference type="SUPFAM" id="SSF46689">
    <property type="entry name" value="Homeodomain-like"/>
    <property type="match status" value="1"/>
</dbReference>
<dbReference type="InterPro" id="IPR001356">
    <property type="entry name" value="HD"/>
</dbReference>
<feature type="region of interest" description="Disordered" evidence="7">
    <location>
        <begin position="617"/>
        <end position="683"/>
    </location>
</feature>
<dbReference type="AlphaFoldDB" id="A0A3E2HR67"/>
<evidence type="ECO:0000313" key="9">
    <source>
        <dbReference type="EMBL" id="RFU35854.1"/>
    </source>
</evidence>
<accession>A0A3E2HR67</accession>
<feature type="compositionally biased region" description="Polar residues" evidence="7">
    <location>
        <begin position="58"/>
        <end position="77"/>
    </location>
</feature>
<dbReference type="STRING" id="5539.A0A3E2HR67"/>
<feature type="DNA-binding region" description="Homeobox" evidence="5">
    <location>
        <begin position="205"/>
        <end position="265"/>
    </location>
</feature>
<comment type="caution">
    <text evidence="9">The sequence shown here is derived from an EMBL/GenBank/DDBJ whole genome shotgun (WGS) entry which is preliminary data.</text>
</comment>
<feature type="non-terminal residue" evidence="9">
    <location>
        <position position="683"/>
    </location>
</feature>
<sequence length="683" mass="75121">MIVTRQCEEVRTPWSSSKLEAIYHSAASPRMPNFEPLQTQQDWREQYSPFSLPGENGLLQTHFDQSATSNGTNSHPSELQGAARPILGHRQSLGSLGLRQGAQPAPIVERPGSAPGDCERSVDSGIRDESQVSTESTALSLTSNPLSSSSSAPMQLGLHPGNVDEGSMQPEVKDEDDDEEDDDEILETEEGATQQTAAERRAERRKMKRFRLTHQQTRFLMSEFAKQAHPDAAHRERLSREIPGLSPRQVQVWFQNRRAKIKRLTADDRERMMKMRAVPDDFDNVQALHSPYGAVHGISTPLQSPADFAPSYADHLMRPMMMDTIRRENDDHLSPSGLTPSFAHAGFPSPGSLNSPDILSPLSLNSAERYYSSHLSGSLSGGPRSANLFDRQNATSNYHGIQNLRRPLQPLHLRETISRTRSESLHSPLRTSMSWKGESLDYGNYQSGPVSPQLGNGQQSVYQGDHISNNTTSTNQFEGNAYSSSNIQSSPVSISYSPPRVSSMQQNSSSTMSRLRAVSAATFPTGLDLRNQYRGLPGPQATQHTITSNQRSNSFGSVFTTGFPSAPLTAPIDFLLSKTTAETVQTTRDFPFPQLSAPMAPPQDFASAYATSLSPGRVHKSERNFGNNARSGDPVGQRLGQIHEQQSPPIIKEEPNFSASLDYGMGQKRKRGFTMPGSFQGLS</sequence>
<evidence type="ECO:0000256" key="4">
    <source>
        <dbReference type="ARBA" id="ARBA00023242"/>
    </source>
</evidence>
<dbReference type="PANTHER" id="PTHR24208:SF166">
    <property type="entry name" value="LIM HOMEOBOX TRANSCRIPTION FACTOR 1 ALPHA, ISOFORM B"/>
    <property type="match status" value="1"/>
</dbReference>
<keyword evidence="3 5" id="KW-0371">Homeobox</keyword>
<feature type="region of interest" description="Disordered" evidence="7">
    <location>
        <begin position="47"/>
        <end position="204"/>
    </location>
</feature>